<accession>A0A5F9CVH5</accession>
<feature type="region of interest" description="Disordered" evidence="10">
    <location>
        <begin position="358"/>
        <end position="581"/>
    </location>
</feature>
<dbReference type="AlphaFoldDB" id="A0A5F9CVH5"/>
<dbReference type="GeneTree" id="ENSGT00940000170003"/>
<keyword evidence="3" id="KW-0808">Transferase</keyword>
<feature type="compositionally biased region" description="Polar residues" evidence="10">
    <location>
        <begin position="532"/>
        <end position="543"/>
    </location>
</feature>
<dbReference type="PROSITE" id="PS00108">
    <property type="entry name" value="PROTEIN_KINASE_ST"/>
    <property type="match status" value="1"/>
</dbReference>
<organism evidence="12 13">
    <name type="scientific">Oryctolagus cuniculus</name>
    <name type="common">Rabbit</name>
    <dbReference type="NCBI Taxonomy" id="9986"/>
    <lineage>
        <taxon>Eukaryota</taxon>
        <taxon>Metazoa</taxon>
        <taxon>Chordata</taxon>
        <taxon>Craniata</taxon>
        <taxon>Vertebrata</taxon>
        <taxon>Euteleostomi</taxon>
        <taxon>Mammalia</taxon>
        <taxon>Eutheria</taxon>
        <taxon>Euarchontoglires</taxon>
        <taxon>Glires</taxon>
        <taxon>Lagomorpha</taxon>
        <taxon>Leporidae</taxon>
        <taxon>Oryctolagus</taxon>
    </lineage>
</organism>
<dbReference type="GO" id="GO:0005737">
    <property type="term" value="C:cytoplasm"/>
    <property type="evidence" value="ECO:0007669"/>
    <property type="project" value="TreeGrafter"/>
</dbReference>
<sequence length="581" mass="61620">MEDSLDFHPPLDGFRFVDVIGRGGFGLVKLARHLASGKYVAVKILLRDGSPSCPLSAQGEADILRSLRHDNIVRLLEERHAGKHLFLVMELATKGSLQSYVFEQGGLAEAEARTLFGQALAAVSYCHGQRVAHRDLKLGNLLLDEHMTVKLADFGLSLRLEQDTLVRGFWGTPEYCAPEVFLGEDYDALKADVWSLGVVLFAMLAAALPFHGKDTDKLRDRVLCGWYALPRAVSPALQDLLSWLLTVNASRRPSAEDARTHWWFSPSREAAEEDEEDEEDEEGAVTLLQPLGVPRDPEAREYLEGLGLLPGTGTEGSPGPRPHGPASLPKSSQSSEHHPIEDNDLSVVSVSCDSMAVDVSSTQSDSSKASSESCPLPSQPLLPQGHPGAEAKASRGKPTLDSLLPGQPQQQWSPAPSAAPDSSKASSESCPPPASGPPGAEPRPPEVSPLLTLSYQASHSSSGALLPAPPPSQPPRRHPPAPVPGALLPVPPLTPPRPPASHSRSGALFPVPPPSQPPRRRPPAPVPGAVGTSQSQKPLQQPVSPMALGPQPLQPPLTPQPAPRARGRAGAGWAGGSSASC</sequence>
<dbReference type="GO" id="GO:0000226">
    <property type="term" value="P:microtubule cytoskeleton organization"/>
    <property type="evidence" value="ECO:0007669"/>
    <property type="project" value="TreeGrafter"/>
</dbReference>
<dbReference type="InterPro" id="IPR000719">
    <property type="entry name" value="Prot_kinase_dom"/>
</dbReference>
<dbReference type="Gene3D" id="1.10.510.10">
    <property type="entry name" value="Transferase(Phosphotransferase) domain 1"/>
    <property type="match status" value="1"/>
</dbReference>
<reference evidence="12 13" key="1">
    <citation type="journal article" date="2011" name="Nature">
        <title>A high-resolution map of human evolutionary constraint using 29 mammals.</title>
        <authorList>
            <person name="Lindblad-Toh K."/>
            <person name="Garber M."/>
            <person name="Zuk O."/>
            <person name="Lin M.F."/>
            <person name="Parker B.J."/>
            <person name="Washietl S."/>
            <person name="Kheradpour P."/>
            <person name="Ernst J."/>
            <person name="Jordan G."/>
            <person name="Mauceli E."/>
            <person name="Ward L.D."/>
            <person name="Lowe C.B."/>
            <person name="Holloway A.K."/>
            <person name="Clamp M."/>
            <person name="Gnerre S."/>
            <person name="Alfoldi J."/>
            <person name="Beal K."/>
            <person name="Chang J."/>
            <person name="Clawson H."/>
            <person name="Cuff J."/>
            <person name="Di Palma F."/>
            <person name="Fitzgerald S."/>
            <person name="Flicek P."/>
            <person name="Guttman M."/>
            <person name="Hubisz M.J."/>
            <person name="Jaffe D.B."/>
            <person name="Jungreis I."/>
            <person name="Kent W.J."/>
            <person name="Kostka D."/>
            <person name="Lara M."/>
            <person name="Martins A.L."/>
            <person name="Massingham T."/>
            <person name="Moltke I."/>
            <person name="Raney B.J."/>
            <person name="Rasmussen M.D."/>
            <person name="Robinson J."/>
            <person name="Stark A."/>
            <person name="Vilella A.J."/>
            <person name="Wen J."/>
            <person name="Xie X."/>
            <person name="Zody M.C."/>
            <person name="Baldwin J."/>
            <person name="Bloom T."/>
            <person name="Chin C.W."/>
            <person name="Heiman D."/>
            <person name="Nicol R."/>
            <person name="Nusbaum C."/>
            <person name="Young S."/>
            <person name="Wilkinson J."/>
            <person name="Worley K.C."/>
            <person name="Kovar C.L."/>
            <person name="Muzny D.M."/>
            <person name="Gibbs R.A."/>
            <person name="Cree A."/>
            <person name="Dihn H.H."/>
            <person name="Fowler G."/>
            <person name="Jhangiani S."/>
            <person name="Joshi V."/>
            <person name="Lee S."/>
            <person name="Lewis L.R."/>
            <person name="Nazareth L.V."/>
            <person name="Okwuonu G."/>
            <person name="Santibanez J."/>
            <person name="Warren W.C."/>
            <person name="Mardis E.R."/>
            <person name="Weinstock G.M."/>
            <person name="Wilson R.K."/>
            <person name="Delehaunty K."/>
            <person name="Dooling D."/>
            <person name="Fronik C."/>
            <person name="Fulton L."/>
            <person name="Fulton B."/>
            <person name="Graves T."/>
            <person name="Minx P."/>
            <person name="Sodergren E."/>
            <person name="Birney E."/>
            <person name="Margulies E.H."/>
            <person name="Herrero J."/>
            <person name="Green E.D."/>
            <person name="Haussler D."/>
            <person name="Siepel A."/>
            <person name="Goldman N."/>
            <person name="Pollard K.S."/>
            <person name="Pedersen J.S."/>
            <person name="Lander E.S."/>
            <person name="Kellis M."/>
        </authorList>
    </citation>
    <scope>NUCLEOTIDE SEQUENCE [LARGE SCALE GENOMIC DNA]</scope>
    <source>
        <strain evidence="13">Thorbecke</strain>
    </source>
</reference>
<reference evidence="12" key="2">
    <citation type="submission" date="2025-08" db="UniProtKB">
        <authorList>
            <consortium name="Ensembl"/>
        </authorList>
    </citation>
    <scope>IDENTIFICATION</scope>
    <source>
        <strain evidence="12">Thorbecke</strain>
    </source>
</reference>
<evidence type="ECO:0000256" key="5">
    <source>
        <dbReference type="ARBA" id="ARBA00022777"/>
    </source>
</evidence>
<keyword evidence="5" id="KW-0418">Kinase</keyword>
<keyword evidence="2" id="KW-0723">Serine/threonine-protein kinase</keyword>
<dbReference type="PANTHER" id="PTHR24346">
    <property type="entry name" value="MAP/MICROTUBULE AFFINITY-REGULATING KINASE"/>
    <property type="match status" value="1"/>
</dbReference>
<name>A0A5F9CVH5_RABIT</name>
<feature type="compositionally biased region" description="Low complexity" evidence="10">
    <location>
        <begin position="457"/>
        <end position="466"/>
    </location>
</feature>
<feature type="compositionally biased region" description="Pro residues" evidence="10">
    <location>
        <begin position="430"/>
        <end position="447"/>
    </location>
</feature>
<dbReference type="Pfam" id="PF00069">
    <property type="entry name" value="Pkinase"/>
    <property type="match status" value="1"/>
</dbReference>
<dbReference type="Bgee" id="ENSOCUG00000032072">
    <property type="expression patterns" value="Expressed in testis and 8 other cell types or tissues"/>
</dbReference>
<dbReference type="EC" id="2.7.11.1" evidence="1"/>
<dbReference type="InterPro" id="IPR017441">
    <property type="entry name" value="Protein_kinase_ATP_BS"/>
</dbReference>
<reference evidence="12" key="3">
    <citation type="submission" date="2025-09" db="UniProtKB">
        <authorList>
            <consortium name="Ensembl"/>
        </authorList>
    </citation>
    <scope>IDENTIFICATION</scope>
    <source>
        <strain evidence="12">Thorbecke</strain>
    </source>
</reference>
<feature type="compositionally biased region" description="Acidic residues" evidence="10">
    <location>
        <begin position="271"/>
        <end position="283"/>
    </location>
</feature>
<feature type="compositionally biased region" description="Low complexity" evidence="10">
    <location>
        <begin position="360"/>
        <end position="383"/>
    </location>
</feature>
<dbReference type="GO" id="GO:0005524">
    <property type="term" value="F:ATP binding"/>
    <property type="evidence" value="ECO:0007669"/>
    <property type="project" value="UniProtKB-UniRule"/>
</dbReference>
<keyword evidence="4 9" id="KW-0547">Nucleotide-binding</keyword>
<keyword evidence="6 9" id="KW-0067">ATP-binding</keyword>
<keyword evidence="13" id="KW-1185">Reference proteome</keyword>
<feature type="compositionally biased region" description="Pro residues" evidence="10">
    <location>
        <begin position="489"/>
        <end position="499"/>
    </location>
</feature>
<evidence type="ECO:0000256" key="9">
    <source>
        <dbReference type="PROSITE-ProRule" id="PRU10141"/>
    </source>
</evidence>
<proteinExistence type="predicted"/>
<evidence type="ECO:0000256" key="1">
    <source>
        <dbReference type="ARBA" id="ARBA00012513"/>
    </source>
</evidence>
<feature type="binding site" evidence="9">
    <location>
        <position position="43"/>
    </location>
    <ligand>
        <name>ATP</name>
        <dbReference type="ChEBI" id="CHEBI:30616"/>
    </ligand>
</feature>
<evidence type="ECO:0000313" key="12">
    <source>
        <dbReference type="Ensembl" id="ENSOCUP00000037764.1"/>
    </source>
</evidence>
<dbReference type="PRINTS" id="PR01217">
    <property type="entry name" value="PRICHEXTENSN"/>
</dbReference>
<evidence type="ECO:0000256" key="10">
    <source>
        <dbReference type="SAM" id="MobiDB-lite"/>
    </source>
</evidence>
<protein>
    <recommendedName>
        <fullName evidence="1">non-specific serine/threonine protein kinase</fullName>
        <ecNumber evidence="1">2.7.11.1</ecNumber>
    </recommendedName>
</protein>
<dbReference type="InterPro" id="IPR011009">
    <property type="entry name" value="Kinase-like_dom_sf"/>
</dbReference>
<feature type="domain" description="Protein kinase" evidence="11">
    <location>
        <begin position="14"/>
        <end position="264"/>
    </location>
</feature>
<dbReference type="SMR" id="A0A5F9CVH5"/>
<evidence type="ECO:0000259" key="11">
    <source>
        <dbReference type="PROSITE" id="PS50011"/>
    </source>
</evidence>
<feature type="compositionally biased region" description="Low complexity" evidence="10">
    <location>
        <begin position="405"/>
        <end position="429"/>
    </location>
</feature>
<dbReference type="CDD" id="cd14003">
    <property type="entry name" value="STKc_AMPK-like"/>
    <property type="match status" value="1"/>
</dbReference>
<evidence type="ECO:0000256" key="8">
    <source>
        <dbReference type="ARBA" id="ARBA00048679"/>
    </source>
</evidence>
<evidence type="ECO:0000256" key="2">
    <source>
        <dbReference type="ARBA" id="ARBA00022527"/>
    </source>
</evidence>
<evidence type="ECO:0000256" key="4">
    <source>
        <dbReference type="ARBA" id="ARBA00022741"/>
    </source>
</evidence>
<dbReference type="Proteomes" id="UP000001811">
    <property type="component" value="Unplaced"/>
</dbReference>
<dbReference type="PANTHER" id="PTHR24346:SF82">
    <property type="entry name" value="KP78A-RELATED"/>
    <property type="match status" value="1"/>
</dbReference>
<evidence type="ECO:0000256" key="3">
    <source>
        <dbReference type="ARBA" id="ARBA00022679"/>
    </source>
</evidence>
<evidence type="ECO:0000256" key="6">
    <source>
        <dbReference type="ARBA" id="ARBA00022840"/>
    </source>
</evidence>
<dbReference type="SMART" id="SM00220">
    <property type="entry name" value="S_TKc"/>
    <property type="match status" value="1"/>
</dbReference>
<feature type="region of interest" description="Disordered" evidence="10">
    <location>
        <begin position="263"/>
        <end position="295"/>
    </location>
</feature>
<dbReference type="SUPFAM" id="SSF56112">
    <property type="entry name" value="Protein kinase-like (PK-like)"/>
    <property type="match status" value="1"/>
</dbReference>
<dbReference type="GO" id="GO:0050321">
    <property type="term" value="F:tau-protein kinase activity"/>
    <property type="evidence" value="ECO:0007669"/>
    <property type="project" value="TreeGrafter"/>
</dbReference>
<dbReference type="PROSITE" id="PS50011">
    <property type="entry name" value="PROTEIN_KINASE_DOM"/>
    <property type="match status" value="1"/>
</dbReference>
<dbReference type="InParanoid" id="A0A5F9CVH5"/>
<dbReference type="PROSITE" id="PS00107">
    <property type="entry name" value="PROTEIN_KINASE_ATP"/>
    <property type="match status" value="1"/>
</dbReference>
<dbReference type="InterPro" id="IPR008271">
    <property type="entry name" value="Ser/Thr_kinase_AS"/>
</dbReference>
<feature type="compositionally biased region" description="Pro residues" evidence="10">
    <location>
        <begin position="552"/>
        <end position="562"/>
    </location>
</feature>
<evidence type="ECO:0000313" key="13">
    <source>
        <dbReference type="Proteomes" id="UP000001811"/>
    </source>
</evidence>
<comment type="catalytic activity">
    <reaction evidence="8">
        <text>L-seryl-[protein] + ATP = O-phospho-L-seryl-[protein] + ADP + H(+)</text>
        <dbReference type="Rhea" id="RHEA:17989"/>
        <dbReference type="Rhea" id="RHEA-COMP:9863"/>
        <dbReference type="Rhea" id="RHEA-COMP:11604"/>
        <dbReference type="ChEBI" id="CHEBI:15378"/>
        <dbReference type="ChEBI" id="CHEBI:29999"/>
        <dbReference type="ChEBI" id="CHEBI:30616"/>
        <dbReference type="ChEBI" id="CHEBI:83421"/>
        <dbReference type="ChEBI" id="CHEBI:456216"/>
        <dbReference type="EC" id="2.7.11.1"/>
    </reaction>
</comment>
<dbReference type="Ensembl" id="ENSOCUT00000064676.1">
    <property type="protein sequence ID" value="ENSOCUP00000037764.1"/>
    <property type="gene ID" value="ENSOCUG00000032072.1"/>
</dbReference>
<dbReference type="FunFam" id="1.10.510.10:FF:000571">
    <property type="entry name" value="Maternal embryonic leucine zipper kinase"/>
    <property type="match status" value="1"/>
</dbReference>
<dbReference type="GO" id="GO:0035556">
    <property type="term" value="P:intracellular signal transduction"/>
    <property type="evidence" value="ECO:0007669"/>
    <property type="project" value="TreeGrafter"/>
</dbReference>
<evidence type="ECO:0000256" key="7">
    <source>
        <dbReference type="ARBA" id="ARBA00047899"/>
    </source>
</evidence>
<comment type="catalytic activity">
    <reaction evidence="7">
        <text>L-threonyl-[protein] + ATP = O-phospho-L-threonyl-[protein] + ADP + H(+)</text>
        <dbReference type="Rhea" id="RHEA:46608"/>
        <dbReference type="Rhea" id="RHEA-COMP:11060"/>
        <dbReference type="Rhea" id="RHEA-COMP:11605"/>
        <dbReference type="ChEBI" id="CHEBI:15378"/>
        <dbReference type="ChEBI" id="CHEBI:30013"/>
        <dbReference type="ChEBI" id="CHEBI:30616"/>
        <dbReference type="ChEBI" id="CHEBI:61977"/>
        <dbReference type="ChEBI" id="CHEBI:456216"/>
        <dbReference type="EC" id="2.7.11.1"/>
    </reaction>
</comment>
<feature type="region of interest" description="Disordered" evidence="10">
    <location>
        <begin position="307"/>
        <end position="340"/>
    </location>
</feature>